<dbReference type="RefSeq" id="WP_310033061.1">
    <property type="nucleotide sequence ID" value="NZ_JAVDRL010000009.1"/>
</dbReference>
<accession>A0ABU1N3M6</accession>
<evidence type="ECO:0000313" key="1">
    <source>
        <dbReference type="EMBL" id="MDR6532531.1"/>
    </source>
</evidence>
<gene>
    <name evidence="1" type="ORF">J2800_003289</name>
</gene>
<keyword evidence="2" id="KW-1185">Reference proteome</keyword>
<sequence length="196" mass="20049">MSGADARARIVAQARVLDAAGAPAGLPVDLGVRARRLSRRLAERAGRGCAPAVDFADIGALPDWASWATERRDLFVHLAGAMACAPALRRTIDGRVLARLARQLGEATLDAVLATPAGLIPPSPCDTALASDAGLRDLGAAVLLSELADRPALSIRLAHLLDAQPWPLPPAVGQAALLAARGSLLALEAGAMEAAA</sequence>
<dbReference type="EMBL" id="JAVDRL010000009">
    <property type="protein sequence ID" value="MDR6532531.1"/>
    <property type="molecule type" value="Genomic_DNA"/>
</dbReference>
<organism evidence="1 2">
    <name type="scientific">Caulobacter rhizosphaerae</name>
    <dbReference type="NCBI Taxonomy" id="2010972"/>
    <lineage>
        <taxon>Bacteria</taxon>
        <taxon>Pseudomonadati</taxon>
        <taxon>Pseudomonadota</taxon>
        <taxon>Alphaproteobacteria</taxon>
        <taxon>Caulobacterales</taxon>
        <taxon>Caulobacteraceae</taxon>
        <taxon>Caulobacter</taxon>
    </lineage>
</organism>
<name>A0ABU1N3M6_9CAUL</name>
<protein>
    <submittedName>
        <fullName evidence="1">Uncharacterized protein</fullName>
    </submittedName>
</protein>
<comment type="caution">
    <text evidence="1">The sequence shown here is derived from an EMBL/GenBank/DDBJ whole genome shotgun (WGS) entry which is preliminary data.</text>
</comment>
<dbReference type="Proteomes" id="UP001262754">
    <property type="component" value="Unassembled WGS sequence"/>
</dbReference>
<proteinExistence type="predicted"/>
<evidence type="ECO:0000313" key="2">
    <source>
        <dbReference type="Proteomes" id="UP001262754"/>
    </source>
</evidence>
<reference evidence="1 2" key="1">
    <citation type="submission" date="2023-07" db="EMBL/GenBank/DDBJ databases">
        <title>Sorghum-associated microbial communities from plants grown in Nebraska, USA.</title>
        <authorList>
            <person name="Schachtman D."/>
        </authorList>
    </citation>
    <scope>NUCLEOTIDE SEQUENCE [LARGE SCALE GENOMIC DNA]</scope>
    <source>
        <strain evidence="1 2">DS2154</strain>
    </source>
</reference>